<comment type="caution">
    <text evidence="2">The sequence shown here is derived from an EMBL/GenBank/DDBJ whole genome shotgun (WGS) entry which is preliminary data.</text>
</comment>
<evidence type="ECO:0000313" key="3">
    <source>
        <dbReference type="Proteomes" id="UP001159363"/>
    </source>
</evidence>
<feature type="region of interest" description="Disordered" evidence="1">
    <location>
        <begin position="226"/>
        <end position="263"/>
    </location>
</feature>
<evidence type="ECO:0000256" key="1">
    <source>
        <dbReference type="SAM" id="MobiDB-lite"/>
    </source>
</evidence>
<protein>
    <submittedName>
        <fullName evidence="2">Uncharacterized protein</fullName>
    </submittedName>
</protein>
<keyword evidence="3" id="KW-1185">Reference proteome</keyword>
<feature type="compositionally biased region" description="Basic and acidic residues" evidence="1">
    <location>
        <begin position="238"/>
        <end position="255"/>
    </location>
</feature>
<dbReference type="Proteomes" id="UP001159363">
    <property type="component" value="Chromosome 2"/>
</dbReference>
<gene>
    <name evidence="2" type="ORF">PR048_006231</name>
</gene>
<name>A0ABQ9IBD0_9NEOP</name>
<feature type="region of interest" description="Disordered" evidence="1">
    <location>
        <begin position="158"/>
        <end position="177"/>
    </location>
</feature>
<sequence length="800" mass="87131">MANGCYGSVIDFFGGGTSSATDFFRHGADSTCDFFGWVTYSSAAIDGIRHDVFNDIYFYGWATYCSSIDIANWANDISSSSIGHGVKVMVIGFQYGGWEMPTKMAASSNSQEAPGSCSGAWRCSKTGSVGLRCAAPAGMLQVVSDAASRAAAGQHPRSLHNYAGAAPPATDRPLSRRGWPAHRCPLAADNVLRSSPIDPSLTRTFDPLSLQLFANHMSNENLGFVDKKQRSRLTRGASRPERTVRKERKYDRDQDAPSPSGYVDLRAEHASGYRTRGPHRSGIPFRLLKTYSPAVWFQQALRKWKLLAQLYENLELCSQRMCGRWEDISTPRGGRARADWKIGFEAILGDCVLSCVFVNQGCACKSRWDDSPEPYISLRSAARPRGGCVPAKQTGSYSSPTPPPLLAVTVRQPLPTICPISTSDSCHHPPFLSQHLLNIFYIPTVLSSILHNPPCERGNYALASRADSRTESSREFGKPAGRMFFQRPTALLCIPPMTVNFGIFPGIVLWPLPYPSPPPPPLTKPTACTYQPHPPLVTSSVYSQLDCVGGGIGNNLSARPVPRRWRGVVPFFCVCVLARLVDRQELVDFYGERPAKALLPGYSCASCKQRGAAVAQWLACPPPTKANMVQSPAWPPRIFACGNRAGRCRLWAGFLGDLPFPPPLHSSTAPYSPRFTLIGSQDHDVKSRQNFITHSRIQTANKTINGVSNVGHADPAFLVVTGVVQAKRGGPAMRARPPLSPSLTACDLTGLAELYGPLTSGTTIHAQYNELHSEGCVGILLANCQRLLEAHLDIHSEGVF</sequence>
<dbReference type="EMBL" id="JARBHB010000002">
    <property type="protein sequence ID" value="KAJ8893631.1"/>
    <property type="molecule type" value="Genomic_DNA"/>
</dbReference>
<evidence type="ECO:0000313" key="2">
    <source>
        <dbReference type="EMBL" id="KAJ8893631.1"/>
    </source>
</evidence>
<reference evidence="2 3" key="1">
    <citation type="submission" date="2023-02" db="EMBL/GenBank/DDBJ databases">
        <title>LHISI_Scaffold_Assembly.</title>
        <authorList>
            <person name="Stuart O.P."/>
            <person name="Cleave R."/>
            <person name="Magrath M.J.L."/>
            <person name="Mikheyev A.S."/>
        </authorList>
    </citation>
    <scope>NUCLEOTIDE SEQUENCE [LARGE SCALE GENOMIC DNA]</scope>
    <source>
        <strain evidence="2">Daus_M_001</strain>
        <tissue evidence="2">Leg muscle</tissue>
    </source>
</reference>
<proteinExistence type="predicted"/>
<organism evidence="2 3">
    <name type="scientific">Dryococelus australis</name>
    <dbReference type="NCBI Taxonomy" id="614101"/>
    <lineage>
        <taxon>Eukaryota</taxon>
        <taxon>Metazoa</taxon>
        <taxon>Ecdysozoa</taxon>
        <taxon>Arthropoda</taxon>
        <taxon>Hexapoda</taxon>
        <taxon>Insecta</taxon>
        <taxon>Pterygota</taxon>
        <taxon>Neoptera</taxon>
        <taxon>Polyneoptera</taxon>
        <taxon>Phasmatodea</taxon>
        <taxon>Verophasmatodea</taxon>
        <taxon>Anareolatae</taxon>
        <taxon>Phasmatidae</taxon>
        <taxon>Eurycanthinae</taxon>
        <taxon>Dryococelus</taxon>
    </lineage>
</organism>
<accession>A0ABQ9IBD0</accession>